<comment type="caution">
    <text evidence="5">The sequence shown here is derived from an EMBL/GenBank/DDBJ whole genome shotgun (WGS) entry which is preliminary data.</text>
</comment>
<keyword evidence="3" id="KW-0472">Membrane</keyword>
<proteinExistence type="predicted"/>
<dbReference type="EMBL" id="MHTM01000044">
    <property type="protein sequence ID" value="OHA60859.1"/>
    <property type="molecule type" value="Genomic_DNA"/>
</dbReference>
<dbReference type="AlphaFoldDB" id="A0A1G2QL94"/>
<evidence type="ECO:0000256" key="3">
    <source>
        <dbReference type="SAM" id="Phobius"/>
    </source>
</evidence>
<evidence type="ECO:0000256" key="2">
    <source>
        <dbReference type="ARBA" id="ARBA00023315"/>
    </source>
</evidence>
<evidence type="ECO:0000259" key="4">
    <source>
        <dbReference type="SMART" id="SM00563"/>
    </source>
</evidence>
<keyword evidence="3" id="KW-0812">Transmembrane</keyword>
<keyword evidence="1" id="KW-0808">Transferase</keyword>
<reference evidence="5 6" key="1">
    <citation type="journal article" date="2016" name="Nat. Commun.">
        <title>Thousands of microbial genomes shed light on interconnected biogeochemical processes in an aquifer system.</title>
        <authorList>
            <person name="Anantharaman K."/>
            <person name="Brown C.T."/>
            <person name="Hug L.A."/>
            <person name="Sharon I."/>
            <person name="Castelle C.J."/>
            <person name="Probst A.J."/>
            <person name="Thomas B.C."/>
            <person name="Singh A."/>
            <person name="Wilkins M.J."/>
            <person name="Karaoz U."/>
            <person name="Brodie E.L."/>
            <person name="Williams K.H."/>
            <person name="Hubbard S.S."/>
            <person name="Banfield J.F."/>
        </authorList>
    </citation>
    <scope>NUCLEOTIDE SEQUENCE [LARGE SCALE GENOMIC DNA]</scope>
</reference>
<organism evidence="5 6">
    <name type="scientific">Candidatus Vogelbacteria bacterium RIFOXYD2_FULL_44_9</name>
    <dbReference type="NCBI Taxonomy" id="1802441"/>
    <lineage>
        <taxon>Bacteria</taxon>
        <taxon>Candidatus Vogeliibacteriota</taxon>
    </lineage>
</organism>
<dbReference type="GO" id="GO:0003841">
    <property type="term" value="F:1-acylglycerol-3-phosphate O-acyltransferase activity"/>
    <property type="evidence" value="ECO:0007669"/>
    <property type="project" value="TreeGrafter"/>
</dbReference>
<dbReference type="SUPFAM" id="SSF69593">
    <property type="entry name" value="Glycerol-3-phosphate (1)-acyltransferase"/>
    <property type="match status" value="1"/>
</dbReference>
<feature type="transmembrane region" description="Helical" evidence="3">
    <location>
        <begin position="15"/>
        <end position="32"/>
    </location>
</feature>
<dbReference type="CDD" id="cd07989">
    <property type="entry name" value="LPLAT_AGPAT-like"/>
    <property type="match status" value="1"/>
</dbReference>
<dbReference type="PANTHER" id="PTHR10434">
    <property type="entry name" value="1-ACYL-SN-GLYCEROL-3-PHOSPHATE ACYLTRANSFERASE"/>
    <property type="match status" value="1"/>
</dbReference>
<dbReference type="InterPro" id="IPR002123">
    <property type="entry name" value="Plipid/glycerol_acylTrfase"/>
</dbReference>
<protein>
    <recommendedName>
        <fullName evidence="4">Phospholipid/glycerol acyltransferase domain-containing protein</fullName>
    </recommendedName>
</protein>
<dbReference type="Proteomes" id="UP000177140">
    <property type="component" value="Unassembled WGS sequence"/>
</dbReference>
<evidence type="ECO:0000313" key="6">
    <source>
        <dbReference type="Proteomes" id="UP000177140"/>
    </source>
</evidence>
<dbReference type="Pfam" id="PF01553">
    <property type="entry name" value="Acyltransferase"/>
    <property type="match status" value="1"/>
</dbReference>
<keyword evidence="2" id="KW-0012">Acyltransferase</keyword>
<keyword evidence="3" id="KW-1133">Transmembrane helix</keyword>
<gene>
    <name evidence="5" type="ORF">A2556_00450</name>
</gene>
<feature type="domain" description="Phospholipid/glycerol acyltransferase" evidence="4">
    <location>
        <begin position="50"/>
        <end position="178"/>
    </location>
</feature>
<dbReference type="PANTHER" id="PTHR10434:SF11">
    <property type="entry name" value="1-ACYL-SN-GLYCEROL-3-PHOSPHATE ACYLTRANSFERASE"/>
    <property type="match status" value="1"/>
</dbReference>
<accession>A0A1G2QL94</accession>
<evidence type="ECO:0000313" key="5">
    <source>
        <dbReference type="EMBL" id="OHA60859.1"/>
    </source>
</evidence>
<dbReference type="SMART" id="SM00563">
    <property type="entry name" value="PlsC"/>
    <property type="match status" value="1"/>
</dbReference>
<evidence type="ECO:0000256" key="1">
    <source>
        <dbReference type="ARBA" id="ARBA00022679"/>
    </source>
</evidence>
<sequence>MKPNKKLYSLFTKQAWVISYLFFCRVILRFFYKYEIKIHPDLDLSKKEPILIIANHRSMLDPWIIIGALSFKTFRQLLPIRMLGAKNFLNPIVNMFNKIGAIPVVYFFYNVIPVSGQTFEEKISGPVQALQNGETVFMFPEGKIKIKSDDVLAEFKKGFAAIDRITHVPILPVFVNYEKGHGFRTKCTVKFDKLTALPEHARLKLQEEEIYALDAEFLRNKVLSLAKAR</sequence>
<name>A0A1G2QL94_9BACT</name>
<dbReference type="GO" id="GO:0006654">
    <property type="term" value="P:phosphatidic acid biosynthetic process"/>
    <property type="evidence" value="ECO:0007669"/>
    <property type="project" value="TreeGrafter"/>
</dbReference>